<dbReference type="PANTHER" id="PTHR44086:SF3">
    <property type="entry name" value="THIOSULFATE SULFURTRANSFERASE_RHODANESE-LIKE DOMAIN-CONTAINING PROTEIN 1 ISOFORM X2"/>
    <property type="match status" value="1"/>
</dbReference>
<evidence type="ECO:0000313" key="3">
    <source>
        <dbReference type="Proteomes" id="UP000646548"/>
    </source>
</evidence>
<name>A0A834CGP1_ORYME</name>
<dbReference type="InterPro" id="IPR001763">
    <property type="entry name" value="Rhodanese-like_dom"/>
</dbReference>
<dbReference type="SMART" id="SM00450">
    <property type="entry name" value="RHOD"/>
    <property type="match status" value="1"/>
</dbReference>
<organism evidence="2 3">
    <name type="scientific">Oryzias melastigma</name>
    <name type="common">Marine medaka</name>
    <dbReference type="NCBI Taxonomy" id="30732"/>
    <lineage>
        <taxon>Eukaryota</taxon>
        <taxon>Metazoa</taxon>
        <taxon>Chordata</taxon>
        <taxon>Craniata</taxon>
        <taxon>Vertebrata</taxon>
        <taxon>Euteleostomi</taxon>
        <taxon>Actinopterygii</taxon>
        <taxon>Neopterygii</taxon>
        <taxon>Teleostei</taxon>
        <taxon>Neoteleostei</taxon>
        <taxon>Acanthomorphata</taxon>
        <taxon>Ovalentaria</taxon>
        <taxon>Atherinomorphae</taxon>
        <taxon>Beloniformes</taxon>
        <taxon>Adrianichthyidae</taxon>
        <taxon>Oryziinae</taxon>
        <taxon>Oryzias</taxon>
    </lineage>
</organism>
<evidence type="ECO:0000259" key="1">
    <source>
        <dbReference type="PROSITE" id="PS50206"/>
    </source>
</evidence>
<comment type="caution">
    <text evidence="2">The sequence shown here is derived from an EMBL/GenBank/DDBJ whole genome shotgun (WGS) entry which is preliminary data.</text>
</comment>
<feature type="domain" description="Rhodanese" evidence="1">
    <location>
        <begin position="19"/>
        <end position="123"/>
    </location>
</feature>
<sequence length="351" mass="39790">MANAVKEISYEDLLALLKQNQNLVLVDVRSKAEVDNGHISGSINIPLDTVESAFKLPPEEFKSKYGKVKPEKDSDDLVFHCQMGRRGAMATTKVYQLGYSNSRARNYAGGYAEWSKKQKNLNHFKVEMLHEIRQVLRLVMLMSKQGQRHGSRSTGGLLIVVWDEAGAQRLNCTDLKDSMFTGVSPSLHPDPEDLIPFSDLYGSLRFLLSFQIKIHLKLKFAQQTFERDFRKRWFLPKPHGSVKKVSWCQGGHPVDGGRLPLSSTGFFRTLPSSLDCQHLGLHGLQCPAHKGHRVGAVYTTEQWDDEEQEPNHLPVQQNLLVFLLFQHRDPFCSHLSDFIGNRQSCVVIPPQ</sequence>
<dbReference type="AlphaFoldDB" id="A0A834CGP1"/>
<dbReference type="GO" id="GO:0016740">
    <property type="term" value="F:transferase activity"/>
    <property type="evidence" value="ECO:0007669"/>
    <property type="project" value="UniProtKB-KW"/>
</dbReference>
<dbReference type="InterPro" id="IPR036873">
    <property type="entry name" value="Rhodanese-like_dom_sf"/>
</dbReference>
<dbReference type="Gene3D" id="3.40.250.10">
    <property type="entry name" value="Rhodanese-like domain"/>
    <property type="match status" value="1"/>
</dbReference>
<dbReference type="SUPFAM" id="SSF52821">
    <property type="entry name" value="Rhodanese/Cell cycle control phosphatase"/>
    <property type="match status" value="1"/>
</dbReference>
<dbReference type="EMBL" id="WKFB01000327">
    <property type="protein sequence ID" value="KAF6726495.1"/>
    <property type="molecule type" value="Genomic_DNA"/>
</dbReference>
<evidence type="ECO:0000313" key="2">
    <source>
        <dbReference type="EMBL" id="KAF6726495.1"/>
    </source>
</evidence>
<dbReference type="Pfam" id="PF00581">
    <property type="entry name" value="Rhodanese"/>
    <property type="match status" value="1"/>
</dbReference>
<dbReference type="PROSITE" id="PS50206">
    <property type="entry name" value="RHODANESE_3"/>
    <property type="match status" value="1"/>
</dbReference>
<reference evidence="2" key="1">
    <citation type="journal article" name="BMC Genomics">
        <title>Long-read sequencing and de novo genome assembly of marine medaka (Oryzias melastigma).</title>
        <authorList>
            <person name="Liang P."/>
            <person name="Saqib H.S.A."/>
            <person name="Ni X."/>
            <person name="Shen Y."/>
        </authorList>
    </citation>
    <scope>NUCLEOTIDE SEQUENCE</scope>
    <source>
        <strain evidence="2">Bigg-433</strain>
    </source>
</reference>
<proteinExistence type="predicted"/>
<protein>
    <submittedName>
        <fullName evidence="2">Thiosulfate sulfurtransferase/rhodanese-like domain-containing protein 1</fullName>
    </submittedName>
</protein>
<accession>A0A834CGP1</accession>
<gene>
    <name evidence="2" type="ORF">FQA47_018104</name>
</gene>
<keyword evidence="2" id="KW-0808">Transferase</keyword>
<dbReference type="PANTHER" id="PTHR44086">
    <property type="entry name" value="THIOSULFATE SULFURTRANSFERASE RDL2, MITOCHONDRIAL-RELATED"/>
    <property type="match status" value="1"/>
</dbReference>
<dbReference type="Proteomes" id="UP000646548">
    <property type="component" value="Unassembled WGS sequence"/>
</dbReference>